<proteinExistence type="predicted"/>
<dbReference type="SUPFAM" id="SSF89392">
    <property type="entry name" value="Prokaryotic lipoproteins and lipoprotein localization factors"/>
    <property type="match status" value="1"/>
</dbReference>
<comment type="caution">
    <text evidence="3">The sequence shown here is derived from an EMBL/GenBank/DDBJ whole genome shotgun (WGS) entry which is preliminary data.</text>
</comment>
<feature type="compositionally biased region" description="Basic and acidic residues" evidence="1">
    <location>
        <begin position="24"/>
        <end position="34"/>
    </location>
</feature>
<accession>A0ABT7IY56</accession>
<keyword evidence="4" id="KW-1185">Reference proteome</keyword>
<keyword evidence="2" id="KW-0732">Signal</keyword>
<feature type="chain" id="PRO_5047334857" description="Lipoprotein" evidence="2">
    <location>
        <begin position="19"/>
        <end position="260"/>
    </location>
</feature>
<feature type="compositionally biased region" description="Polar residues" evidence="1">
    <location>
        <begin position="36"/>
        <end position="45"/>
    </location>
</feature>
<evidence type="ECO:0000256" key="2">
    <source>
        <dbReference type="SAM" id="SignalP"/>
    </source>
</evidence>
<dbReference type="RefSeq" id="WP_285432772.1">
    <property type="nucleotide sequence ID" value="NZ_JASJUS010000011.1"/>
</dbReference>
<protein>
    <recommendedName>
        <fullName evidence="5">Lipoprotein</fullName>
    </recommendedName>
</protein>
<dbReference type="PROSITE" id="PS51257">
    <property type="entry name" value="PROKAR_LIPOPROTEIN"/>
    <property type="match status" value="1"/>
</dbReference>
<sequence length="260" mass="27471">MRRTALAALCLTAVATMAVTGCQGDDKADGKSKADTGQSEQSGTSKEPFAGLTGGEIAERAVDATYEADSFRMTGDIPDEESGGTIALDMALDRKGNCAGNLSIGGEGRADLIKSGDTIYMKYDEDFLRAQSEGEPKDETDAVVDMLAGKWTKMSAKGPDAEEFTDFCDISTVLGDAEDTRSDATRGKTTDVDGTPAITLHEKGGKENYTLYVATEGEPYVLKLVSDTPSDKGSLTFSDYDKPVPADKPSGEILDLDELG</sequence>
<evidence type="ECO:0000256" key="1">
    <source>
        <dbReference type="SAM" id="MobiDB-lite"/>
    </source>
</evidence>
<dbReference type="EMBL" id="JASJUS010000011">
    <property type="protein sequence ID" value="MDL2077529.1"/>
    <property type="molecule type" value="Genomic_DNA"/>
</dbReference>
<dbReference type="InterPro" id="IPR029046">
    <property type="entry name" value="LolA/LolB/LppX"/>
</dbReference>
<feature type="region of interest" description="Disordered" evidence="1">
    <location>
        <begin position="23"/>
        <end position="54"/>
    </location>
</feature>
<feature type="compositionally biased region" description="Polar residues" evidence="1">
    <location>
        <begin position="228"/>
        <end position="237"/>
    </location>
</feature>
<gene>
    <name evidence="3" type="ORF">QNN03_13885</name>
</gene>
<dbReference type="Gene3D" id="2.50.20.20">
    <property type="match status" value="1"/>
</dbReference>
<feature type="region of interest" description="Disordered" evidence="1">
    <location>
        <begin position="228"/>
        <end position="260"/>
    </location>
</feature>
<dbReference type="Proteomes" id="UP001241926">
    <property type="component" value="Unassembled WGS sequence"/>
</dbReference>
<reference evidence="3 4" key="1">
    <citation type="submission" date="2023-05" db="EMBL/GenBank/DDBJ databases">
        <title>Streptomyces fuscus sp. nov., a brown-black pigment producing actinomyces isolated from dry sand of Sea duck farm.</title>
        <authorList>
            <person name="Xie J."/>
            <person name="Shen N."/>
        </authorList>
    </citation>
    <scope>NUCLEOTIDE SEQUENCE [LARGE SCALE GENOMIC DNA]</scope>
    <source>
        <strain evidence="3 4">GXMU-J15</strain>
    </source>
</reference>
<evidence type="ECO:0000313" key="3">
    <source>
        <dbReference type="EMBL" id="MDL2077529.1"/>
    </source>
</evidence>
<name>A0ABT7IY56_9ACTN</name>
<organism evidence="3 4">
    <name type="scientific">Streptomyces fuscus</name>
    <dbReference type="NCBI Taxonomy" id="3048495"/>
    <lineage>
        <taxon>Bacteria</taxon>
        <taxon>Bacillati</taxon>
        <taxon>Actinomycetota</taxon>
        <taxon>Actinomycetes</taxon>
        <taxon>Kitasatosporales</taxon>
        <taxon>Streptomycetaceae</taxon>
        <taxon>Streptomyces</taxon>
    </lineage>
</organism>
<feature type="signal peptide" evidence="2">
    <location>
        <begin position="1"/>
        <end position="18"/>
    </location>
</feature>
<evidence type="ECO:0008006" key="5">
    <source>
        <dbReference type="Google" id="ProtNLM"/>
    </source>
</evidence>
<evidence type="ECO:0000313" key="4">
    <source>
        <dbReference type="Proteomes" id="UP001241926"/>
    </source>
</evidence>